<evidence type="ECO:0000313" key="1">
    <source>
        <dbReference type="EMBL" id="ATZ94774.1"/>
    </source>
</evidence>
<gene>
    <name evidence="1" type="ORF">CVE23_12770</name>
</gene>
<dbReference type="RefSeq" id="WP_038919327.1">
    <property type="nucleotide sequence ID" value="NZ_BMJF01000002.1"/>
</dbReference>
<dbReference type="Proteomes" id="UP000231901">
    <property type="component" value="Chromosome"/>
</dbReference>
<organism evidence="1 2">
    <name type="scientific">Dickeya fangzhongdai</name>
    <dbReference type="NCBI Taxonomy" id="1778540"/>
    <lineage>
        <taxon>Bacteria</taxon>
        <taxon>Pseudomonadati</taxon>
        <taxon>Pseudomonadota</taxon>
        <taxon>Gammaproteobacteria</taxon>
        <taxon>Enterobacterales</taxon>
        <taxon>Pectobacteriaceae</taxon>
        <taxon>Dickeya</taxon>
    </lineage>
</organism>
<keyword evidence="2" id="KW-1185">Reference proteome</keyword>
<name>A0A2K8QMR0_9GAMM</name>
<dbReference type="EMBL" id="CP025003">
    <property type="protein sequence ID" value="ATZ94774.1"/>
    <property type="molecule type" value="Genomic_DNA"/>
</dbReference>
<evidence type="ECO:0000313" key="2">
    <source>
        <dbReference type="Proteomes" id="UP000231901"/>
    </source>
</evidence>
<dbReference type="OrthoDB" id="7366507at2"/>
<dbReference type="GeneID" id="66565205"/>
<dbReference type="KEGG" id="dfn:CVE23_12770"/>
<proteinExistence type="predicted"/>
<reference evidence="2" key="1">
    <citation type="journal article" date="2018" name="Genome Announc.">
        <title>Complete genome sequence of a Dickeya fangzhongdai type strain causing bleeding canker of pear tree trunks.</title>
        <authorList>
            <person name="Zhao Y."/>
            <person name="Tian Y."/>
            <person name="Li X."/>
            <person name="Hu B."/>
        </authorList>
    </citation>
    <scope>NUCLEOTIDE SEQUENCE [LARGE SCALE GENOMIC DNA]</scope>
    <source>
        <strain evidence="2">DSM 101947</strain>
    </source>
</reference>
<dbReference type="AlphaFoldDB" id="A0A2K8QMR0"/>
<accession>A0A2K8QMR0</accession>
<protein>
    <submittedName>
        <fullName evidence="1">Phage tail assembly protein</fullName>
    </submittedName>
</protein>
<dbReference type="Pfam" id="PF10109">
    <property type="entry name" value="Phage_TAC_7"/>
    <property type="match status" value="1"/>
</dbReference>
<sequence length="96" mass="10044">MTVETTTQNSVIILNAPIKRGETLIDAITLLTPTAGTLRGIGLAALASADVEALIKLLPRITYPALTEADVMGLELPDLLEFAGKVIGFLSPGSVR</sequence>
<dbReference type="InterPro" id="IPR019289">
    <property type="entry name" value="Phage_tail_E/E"/>
</dbReference>